<evidence type="ECO:0000256" key="1">
    <source>
        <dbReference type="SAM" id="MobiDB-lite"/>
    </source>
</evidence>
<feature type="compositionally biased region" description="Basic and acidic residues" evidence="1">
    <location>
        <begin position="87"/>
        <end position="100"/>
    </location>
</feature>
<dbReference type="AlphaFoldDB" id="A0A2U9BM66"/>
<feature type="compositionally biased region" description="Basic and acidic residues" evidence="1">
    <location>
        <begin position="11"/>
        <end position="20"/>
    </location>
</feature>
<feature type="region of interest" description="Disordered" evidence="1">
    <location>
        <begin position="60"/>
        <end position="100"/>
    </location>
</feature>
<feature type="compositionally biased region" description="Basic and acidic residues" evidence="1">
    <location>
        <begin position="60"/>
        <end position="81"/>
    </location>
</feature>
<proteinExistence type="predicted"/>
<keyword evidence="3" id="KW-1185">Reference proteome</keyword>
<organism evidence="2 3">
    <name type="scientific">Scophthalmus maximus</name>
    <name type="common">Turbot</name>
    <name type="synonym">Psetta maxima</name>
    <dbReference type="NCBI Taxonomy" id="52904"/>
    <lineage>
        <taxon>Eukaryota</taxon>
        <taxon>Metazoa</taxon>
        <taxon>Chordata</taxon>
        <taxon>Craniata</taxon>
        <taxon>Vertebrata</taxon>
        <taxon>Euteleostomi</taxon>
        <taxon>Actinopterygii</taxon>
        <taxon>Neopterygii</taxon>
        <taxon>Teleostei</taxon>
        <taxon>Neoteleostei</taxon>
        <taxon>Acanthomorphata</taxon>
        <taxon>Carangaria</taxon>
        <taxon>Pleuronectiformes</taxon>
        <taxon>Pleuronectoidei</taxon>
        <taxon>Scophthalmidae</taxon>
        <taxon>Scophthalmus</taxon>
    </lineage>
</organism>
<accession>A0A2U9BM66</accession>
<feature type="region of interest" description="Disordered" evidence="1">
    <location>
        <begin position="1"/>
        <end position="26"/>
    </location>
</feature>
<gene>
    <name evidence="2" type="ORF">SMAX5B_012986</name>
</gene>
<sequence length="134" mass="14515">MTCCVSANTRQRTEGKDGHKQGRWSPDVVRSRAPRVMLAGGGGGTGGPIGRLAVTARENGRRAEWSVEKKKDCRQGKKEGDGGDAIHGQREVGEDGAARDADRRCEILGTRIGGRSHSYSCRRLATLIVHRAMF</sequence>
<reference evidence="2 3" key="1">
    <citation type="submission" date="2017-12" db="EMBL/GenBank/DDBJ databases">
        <title>Integrating genomic resources of turbot (Scophthalmus maximus) in depth evaluation of genetic and physical mapping variation across individuals.</title>
        <authorList>
            <person name="Martinez P."/>
        </authorList>
    </citation>
    <scope>NUCLEOTIDE SEQUENCE [LARGE SCALE GENOMIC DNA]</scope>
</reference>
<feature type="compositionally biased region" description="Polar residues" evidence="1">
    <location>
        <begin position="1"/>
        <end position="10"/>
    </location>
</feature>
<evidence type="ECO:0000313" key="3">
    <source>
        <dbReference type="Proteomes" id="UP000246464"/>
    </source>
</evidence>
<dbReference type="EMBL" id="CP026250">
    <property type="protein sequence ID" value="AWP05165.1"/>
    <property type="molecule type" value="Genomic_DNA"/>
</dbReference>
<evidence type="ECO:0000313" key="2">
    <source>
        <dbReference type="EMBL" id="AWP05165.1"/>
    </source>
</evidence>
<protein>
    <submittedName>
        <fullName evidence="2">Uncharacterized protein</fullName>
    </submittedName>
</protein>
<dbReference type="Proteomes" id="UP000246464">
    <property type="component" value="Chromosome 8"/>
</dbReference>
<name>A0A2U9BM66_SCOMX</name>